<evidence type="ECO:0000256" key="1">
    <source>
        <dbReference type="SAM" id="MobiDB-lite"/>
    </source>
</evidence>
<gene>
    <name evidence="2" type="ORF">THAOC_16858</name>
</gene>
<dbReference type="Proteomes" id="UP000266841">
    <property type="component" value="Unassembled WGS sequence"/>
</dbReference>
<proteinExistence type="predicted"/>
<sequence length="502" mass="54391">MPSRKKAQGRRNRARKEATRTADLRSLWEPMALCSRSNHVSNHEAVSVPREHTMTLPPKIPREGPTVSFMNFLAGEGFFDMATQITCADPVVFCFESLSRFPRVQEEESERSLAIDLLLRFLRNVFVRDSAMKVEKWFNQYHGNDVSICCMIYLLELFGAYSDSVTVVVWRACKLCTKLAGGNRRDVAKFVSKRLPCTFLKGLHRAVRKKLAKVGLAAEVRILRPRRRSHVPGDVRLAARTYRVPAEPLVDARRVEDVPARQPLDLVAGAVLLEADAARAVEAAAPSVERGPGGRLPVVRGGLDVVAAVADDGLDGIRLDDLPSSRPGSRSRSRTARGAPRSSAPAAARPRPRRGPEAGVGRVVPYPHHPRPSVPVPRQGGDVRVSPVHPDGPRLYPAHVVGEHRSDAVCLGESLLPPPGAGPVDHGPHGRAGEAADDEAGEPAHDGPDDGAVEQAVEDAGRGRDRPHGLIVVAVDVVRWTAGGPVEVERVVVRDPHAAAGK</sequence>
<evidence type="ECO:0000313" key="3">
    <source>
        <dbReference type="Proteomes" id="UP000266841"/>
    </source>
</evidence>
<dbReference type="eggNOG" id="ENOG502QWK5">
    <property type="taxonomic scope" value="Eukaryota"/>
</dbReference>
<protein>
    <submittedName>
        <fullName evidence="2">Uncharacterized protein</fullName>
    </submittedName>
</protein>
<name>K0SW62_THAOC</name>
<evidence type="ECO:0000313" key="2">
    <source>
        <dbReference type="EMBL" id="EJK62527.1"/>
    </source>
</evidence>
<feature type="compositionally biased region" description="Low complexity" evidence="1">
    <location>
        <begin position="357"/>
        <end position="366"/>
    </location>
</feature>
<keyword evidence="3" id="KW-1185">Reference proteome</keyword>
<organism evidence="2 3">
    <name type="scientific">Thalassiosira oceanica</name>
    <name type="common">Marine diatom</name>
    <dbReference type="NCBI Taxonomy" id="159749"/>
    <lineage>
        <taxon>Eukaryota</taxon>
        <taxon>Sar</taxon>
        <taxon>Stramenopiles</taxon>
        <taxon>Ochrophyta</taxon>
        <taxon>Bacillariophyta</taxon>
        <taxon>Coscinodiscophyceae</taxon>
        <taxon>Thalassiosirophycidae</taxon>
        <taxon>Thalassiosirales</taxon>
        <taxon>Thalassiosiraceae</taxon>
        <taxon>Thalassiosira</taxon>
    </lineage>
</organism>
<dbReference type="AlphaFoldDB" id="K0SW62"/>
<dbReference type="EMBL" id="AGNL01018806">
    <property type="protein sequence ID" value="EJK62527.1"/>
    <property type="molecule type" value="Genomic_DNA"/>
</dbReference>
<feature type="region of interest" description="Disordered" evidence="1">
    <location>
        <begin position="316"/>
        <end position="391"/>
    </location>
</feature>
<feature type="region of interest" description="Disordered" evidence="1">
    <location>
        <begin position="1"/>
        <end position="21"/>
    </location>
</feature>
<reference evidence="2 3" key="1">
    <citation type="journal article" date="2012" name="Genome Biol.">
        <title>Genome and low-iron response of an oceanic diatom adapted to chronic iron limitation.</title>
        <authorList>
            <person name="Lommer M."/>
            <person name="Specht M."/>
            <person name="Roy A.S."/>
            <person name="Kraemer L."/>
            <person name="Andreson R."/>
            <person name="Gutowska M.A."/>
            <person name="Wolf J."/>
            <person name="Bergner S.V."/>
            <person name="Schilhabel M.B."/>
            <person name="Klostermeier U.C."/>
            <person name="Beiko R.G."/>
            <person name="Rosenstiel P."/>
            <person name="Hippler M."/>
            <person name="Laroche J."/>
        </authorList>
    </citation>
    <scope>NUCLEOTIDE SEQUENCE [LARGE SCALE GENOMIC DNA]</scope>
    <source>
        <strain evidence="2 3">CCMP1005</strain>
    </source>
</reference>
<comment type="caution">
    <text evidence="2">The sequence shown here is derived from an EMBL/GenBank/DDBJ whole genome shotgun (WGS) entry which is preliminary data.</text>
</comment>
<feature type="non-terminal residue" evidence="2">
    <location>
        <position position="502"/>
    </location>
</feature>
<feature type="region of interest" description="Disordered" evidence="1">
    <location>
        <begin position="417"/>
        <end position="452"/>
    </location>
</feature>
<feature type="compositionally biased region" description="Basic residues" evidence="1">
    <location>
        <begin position="1"/>
        <end position="14"/>
    </location>
</feature>
<accession>K0SW62</accession>
<feature type="compositionally biased region" description="Low complexity" evidence="1">
    <location>
        <begin position="336"/>
        <end position="349"/>
    </location>
</feature>